<dbReference type="InterPro" id="IPR015421">
    <property type="entry name" value="PyrdxlP-dep_Trfase_major"/>
</dbReference>
<keyword evidence="3 6" id="KW-0032">Aminotransferase</keyword>
<dbReference type="EMBL" id="NOZQ01000073">
    <property type="protein sequence ID" value="OYD16291.1"/>
    <property type="molecule type" value="Genomic_DNA"/>
</dbReference>
<evidence type="ECO:0000313" key="8">
    <source>
        <dbReference type="EMBL" id="OYD16291.1"/>
    </source>
</evidence>
<sequence length="392" mass="44005">MISKRAMVMPSSPIRKLFPYSDRAKERGIKVYHLNIGQPDVPTPKELLNGIKGFSKPVLPYGQSEGIKELRMAIADYFKRYELEVSPEEVIITQGGSEAILFSMLLLCNPGDEILVFEPFYANYNGLAVVAGIKLVPVTTDPKEDYHLPKGEKISEKIGDRTRAILVCSPNNPTGTVYTREEMEMLADIARKHDLSIISDEVYREFVFDGMKHTSAFAVAPERTLLVDSISKRMSACGARIGFVTCKDKKMLPLLVKLAQSRLCPATIEQYGAIEGFKYIDNYIDGMRREYEHRRNVARGELLKLPNVSVNNPEGAFYAMITLPVDDSEKFVIYMLEDFNVDKKTIMLAPGAGFYATEGLGRNEARIAFVLKEEDIKDAIYILGRGIKAYNS</sequence>
<dbReference type="AlphaFoldDB" id="A0A235BVP3"/>
<dbReference type="InterPro" id="IPR015422">
    <property type="entry name" value="PyrdxlP-dep_Trfase_small"/>
</dbReference>
<dbReference type="EC" id="2.6.1.-" evidence="6"/>
<dbReference type="Pfam" id="PF00155">
    <property type="entry name" value="Aminotran_1_2"/>
    <property type="match status" value="1"/>
</dbReference>
<dbReference type="CDD" id="cd00609">
    <property type="entry name" value="AAT_like"/>
    <property type="match status" value="1"/>
</dbReference>
<evidence type="ECO:0000256" key="3">
    <source>
        <dbReference type="ARBA" id="ARBA00022576"/>
    </source>
</evidence>
<dbReference type="SUPFAM" id="SSF53383">
    <property type="entry name" value="PLP-dependent transferases"/>
    <property type="match status" value="1"/>
</dbReference>
<dbReference type="Gene3D" id="3.90.1150.10">
    <property type="entry name" value="Aspartate Aminotransferase, domain 1"/>
    <property type="match status" value="1"/>
</dbReference>
<dbReference type="NCBIfam" id="NF005744">
    <property type="entry name" value="PRK07568.1"/>
    <property type="match status" value="1"/>
</dbReference>
<name>A0A235BVP3_UNCW3</name>
<evidence type="ECO:0000256" key="4">
    <source>
        <dbReference type="ARBA" id="ARBA00022679"/>
    </source>
</evidence>
<dbReference type="InterPro" id="IPR050596">
    <property type="entry name" value="AspAT/PAT-like"/>
</dbReference>
<gene>
    <name evidence="8" type="ORF">CH333_03760</name>
</gene>
<evidence type="ECO:0000256" key="5">
    <source>
        <dbReference type="ARBA" id="ARBA00022898"/>
    </source>
</evidence>
<protein>
    <recommendedName>
        <fullName evidence="6">Aminotransferase</fullName>
        <ecNumber evidence="6">2.6.1.-</ecNumber>
    </recommendedName>
</protein>
<dbReference type="Gene3D" id="3.40.640.10">
    <property type="entry name" value="Type I PLP-dependent aspartate aminotransferase-like (Major domain)"/>
    <property type="match status" value="1"/>
</dbReference>
<evidence type="ECO:0000256" key="6">
    <source>
        <dbReference type="RuleBase" id="RU000481"/>
    </source>
</evidence>
<evidence type="ECO:0000256" key="2">
    <source>
        <dbReference type="ARBA" id="ARBA00007441"/>
    </source>
</evidence>
<evidence type="ECO:0000313" key="9">
    <source>
        <dbReference type="Proteomes" id="UP000215215"/>
    </source>
</evidence>
<dbReference type="InterPro" id="IPR004838">
    <property type="entry name" value="NHTrfase_class1_PyrdxlP-BS"/>
</dbReference>
<feature type="domain" description="Aminotransferase class I/classII large" evidence="7">
    <location>
        <begin position="31"/>
        <end position="379"/>
    </location>
</feature>
<comment type="caution">
    <text evidence="8">The sequence shown here is derived from an EMBL/GenBank/DDBJ whole genome shotgun (WGS) entry which is preliminary data.</text>
</comment>
<dbReference type="GO" id="GO:0006520">
    <property type="term" value="P:amino acid metabolic process"/>
    <property type="evidence" value="ECO:0007669"/>
    <property type="project" value="InterPro"/>
</dbReference>
<reference evidence="8 9" key="1">
    <citation type="submission" date="2017-07" db="EMBL/GenBank/DDBJ databases">
        <title>Recovery of genomes from metagenomes via a dereplication, aggregation, and scoring strategy.</title>
        <authorList>
            <person name="Sieber C.M."/>
            <person name="Probst A.J."/>
            <person name="Sharrar A."/>
            <person name="Thomas B.C."/>
            <person name="Hess M."/>
            <person name="Tringe S.G."/>
            <person name="Banfield J.F."/>
        </authorList>
    </citation>
    <scope>NUCLEOTIDE SEQUENCE [LARGE SCALE GENOMIC DNA]</scope>
    <source>
        <strain evidence="8">JGI_Cruoil_03_44_89</strain>
    </source>
</reference>
<comment type="similarity">
    <text evidence="2 6">Belongs to the class-I pyridoxal-phosphate-dependent aminotransferase family.</text>
</comment>
<evidence type="ECO:0000259" key="7">
    <source>
        <dbReference type="Pfam" id="PF00155"/>
    </source>
</evidence>
<organism evidence="8 9">
    <name type="scientific">candidate division WOR-3 bacterium JGI_Cruoil_03_44_89</name>
    <dbReference type="NCBI Taxonomy" id="1973748"/>
    <lineage>
        <taxon>Bacteria</taxon>
        <taxon>Bacteria division WOR-3</taxon>
    </lineage>
</organism>
<comment type="cofactor">
    <cofactor evidence="1 6">
        <name>pyridoxal 5'-phosphate</name>
        <dbReference type="ChEBI" id="CHEBI:597326"/>
    </cofactor>
</comment>
<dbReference type="GO" id="GO:0030170">
    <property type="term" value="F:pyridoxal phosphate binding"/>
    <property type="evidence" value="ECO:0007669"/>
    <property type="project" value="InterPro"/>
</dbReference>
<dbReference type="Proteomes" id="UP000215215">
    <property type="component" value="Unassembled WGS sequence"/>
</dbReference>
<dbReference type="PANTHER" id="PTHR46383:SF1">
    <property type="entry name" value="ASPARTATE AMINOTRANSFERASE"/>
    <property type="match status" value="1"/>
</dbReference>
<dbReference type="InterPro" id="IPR015424">
    <property type="entry name" value="PyrdxlP-dep_Trfase"/>
</dbReference>
<dbReference type="GO" id="GO:0008483">
    <property type="term" value="F:transaminase activity"/>
    <property type="evidence" value="ECO:0007669"/>
    <property type="project" value="UniProtKB-KW"/>
</dbReference>
<keyword evidence="5" id="KW-0663">Pyridoxal phosphate</keyword>
<evidence type="ECO:0000256" key="1">
    <source>
        <dbReference type="ARBA" id="ARBA00001933"/>
    </source>
</evidence>
<proteinExistence type="inferred from homology"/>
<dbReference type="InterPro" id="IPR004839">
    <property type="entry name" value="Aminotransferase_I/II_large"/>
</dbReference>
<keyword evidence="4 6" id="KW-0808">Transferase</keyword>
<dbReference type="PANTHER" id="PTHR46383">
    <property type="entry name" value="ASPARTATE AMINOTRANSFERASE"/>
    <property type="match status" value="1"/>
</dbReference>
<accession>A0A235BVP3</accession>
<dbReference type="PROSITE" id="PS00105">
    <property type="entry name" value="AA_TRANSFER_CLASS_1"/>
    <property type="match status" value="1"/>
</dbReference>